<name>A0A1V3JQ60_9PAST</name>
<keyword evidence="2" id="KW-1185">Reference proteome</keyword>
<proteinExistence type="predicted"/>
<sequence length="102" mass="11411">MEKTQAQTLLEKLTGNLKDSVVLNIAGTDFTFIRDNSAFDQMINDMGERNKVTPFKDYLLAIVAREQKAELLEIINVPGLAMKIAGKVNEIFVPEIDITVKN</sequence>
<evidence type="ECO:0008006" key="3">
    <source>
        <dbReference type="Google" id="ProtNLM"/>
    </source>
</evidence>
<accession>A0A1V3JQ60</accession>
<organism evidence="1 2">
    <name type="scientific">Rodentibacter myodis</name>
    <dbReference type="NCBI Taxonomy" id="1907939"/>
    <lineage>
        <taxon>Bacteria</taxon>
        <taxon>Pseudomonadati</taxon>
        <taxon>Pseudomonadota</taxon>
        <taxon>Gammaproteobacteria</taxon>
        <taxon>Pasteurellales</taxon>
        <taxon>Pasteurellaceae</taxon>
        <taxon>Rodentibacter</taxon>
    </lineage>
</organism>
<evidence type="ECO:0000313" key="2">
    <source>
        <dbReference type="Proteomes" id="UP000188602"/>
    </source>
</evidence>
<comment type="caution">
    <text evidence="1">The sequence shown here is derived from an EMBL/GenBank/DDBJ whole genome shotgun (WGS) entry which is preliminary data.</text>
</comment>
<reference evidence="1 2" key="1">
    <citation type="submission" date="2016-10" db="EMBL/GenBank/DDBJ databases">
        <title>Rodentibacter gen. nov. and new species.</title>
        <authorList>
            <person name="Christensen H."/>
        </authorList>
    </citation>
    <scope>NUCLEOTIDE SEQUENCE [LARGE SCALE GENOMIC DNA]</scope>
    <source>
        <strain evidence="1 2">Ac151</strain>
    </source>
</reference>
<dbReference type="STRING" id="1907939.BKL49_05135"/>
<dbReference type="Proteomes" id="UP000188602">
    <property type="component" value="Unassembled WGS sequence"/>
</dbReference>
<protein>
    <recommendedName>
        <fullName evidence="3">Phage protein</fullName>
    </recommendedName>
</protein>
<dbReference type="RefSeq" id="WP_077423556.1">
    <property type="nucleotide sequence ID" value="NZ_MLHQ01000011.1"/>
</dbReference>
<dbReference type="InterPro" id="IPR024406">
    <property type="entry name" value="TAC-10"/>
</dbReference>
<dbReference type="Pfam" id="PF10963">
    <property type="entry name" value="Phage_TAC_10"/>
    <property type="match status" value="1"/>
</dbReference>
<dbReference type="AlphaFoldDB" id="A0A1V3JQ60"/>
<gene>
    <name evidence="1" type="ORF">BKL49_05135</name>
</gene>
<dbReference type="OrthoDB" id="5679233at2"/>
<dbReference type="EMBL" id="MLHQ01000011">
    <property type="protein sequence ID" value="OOF58927.1"/>
    <property type="molecule type" value="Genomic_DNA"/>
</dbReference>
<evidence type="ECO:0000313" key="1">
    <source>
        <dbReference type="EMBL" id="OOF58927.1"/>
    </source>
</evidence>